<dbReference type="EMBL" id="CAJVPZ010005520">
    <property type="protein sequence ID" value="CAG8562398.1"/>
    <property type="molecule type" value="Genomic_DNA"/>
</dbReference>
<sequence>MNTWTYKHGAISVWSWLENKHPNDFFKNNILYNFGDDNIWAVKFENKHSEQEIINAFARFGIDLEISWKPRITDLEYLWHYFRLTREFPQLKPAPRLLVVHNDKQTFMCRSNLRIAKEYIEECHILAKVYRVHKFQVYLAPTIIRGQPIPLNENLRPKVQEFYNLIKNTSKILPINSLNQGDTIETVSDLNSLLNQGPFGSLTDASTFMYNYWDDAYDEEFEHAAYVCEAIGNFIRHNQQMKEIHKTIKNLKATSLLGFKNLNTK</sequence>
<feature type="non-terminal residue" evidence="1">
    <location>
        <position position="265"/>
    </location>
</feature>
<evidence type="ECO:0000313" key="1">
    <source>
        <dbReference type="EMBL" id="CAG8562398.1"/>
    </source>
</evidence>
<comment type="caution">
    <text evidence="1">The sequence shown here is derived from an EMBL/GenBank/DDBJ whole genome shotgun (WGS) entry which is preliminary data.</text>
</comment>
<evidence type="ECO:0000313" key="2">
    <source>
        <dbReference type="Proteomes" id="UP000789396"/>
    </source>
</evidence>
<proteinExistence type="predicted"/>
<dbReference type="OrthoDB" id="10504043at2759"/>
<name>A0A9N9BFS6_9GLOM</name>
<organism evidence="1 2">
    <name type="scientific">Racocetra fulgida</name>
    <dbReference type="NCBI Taxonomy" id="60492"/>
    <lineage>
        <taxon>Eukaryota</taxon>
        <taxon>Fungi</taxon>
        <taxon>Fungi incertae sedis</taxon>
        <taxon>Mucoromycota</taxon>
        <taxon>Glomeromycotina</taxon>
        <taxon>Glomeromycetes</taxon>
        <taxon>Diversisporales</taxon>
        <taxon>Gigasporaceae</taxon>
        <taxon>Racocetra</taxon>
    </lineage>
</organism>
<dbReference type="Proteomes" id="UP000789396">
    <property type="component" value="Unassembled WGS sequence"/>
</dbReference>
<keyword evidence="2" id="KW-1185">Reference proteome</keyword>
<dbReference type="SUPFAM" id="SSF56672">
    <property type="entry name" value="DNA/RNA polymerases"/>
    <property type="match status" value="1"/>
</dbReference>
<dbReference type="InterPro" id="IPR043502">
    <property type="entry name" value="DNA/RNA_pol_sf"/>
</dbReference>
<dbReference type="AlphaFoldDB" id="A0A9N9BFS6"/>
<protein>
    <submittedName>
        <fullName evidence="1">11255_t:CDS:1</fullName>
    </submittedName>
</protein>
<reference evidence="1" key="1">
    <citation type="submission" date="2021-06" db="EMBL/GenBank/DDBJ databases">
        <authorList>
            <person name="Kallberg Y."/>
            <person name="Tangrot J."/>
            <person name="Rosling A."/>
        </authorList>
    </citation>
    <scope>NUCLEOTIDE SEQUENCE</scope>
    <source>
        <strain evidence="1">IN212</strain>
    </source>
</reference>
<accession>A0A9N9BFS6</accession>
<gene>
    <name evidence="1" type="ORF">RFULGI_LOCUS5119</name>
</gene>